<dbReference type="PROSITE" id="PS50110">
    <property type="entry name" value="RESPONSE_REGULATORY"/>
    <property type="match status" value="1"/>
</dbReference>
<dbReference type="Pfam" id="PF00512">
    <property type="entry name" value="HisKA"/>
    <property type="match status" value="1"/>
</dbReference>
<dbReference type="InterPro" id="IPR015943">
    <property type="entry name" value="WD40/YVTN_repeat-like_dom_sf"/>
</dbReference>
<dbReference type="Pfam" id="PF02518">
    <property type="entry name" value="HATPase_c"/>
    <property type="match status" value="1"/>
</dbReference>
<evidence type="ECO:0000313" key="14">
    <source>
        <dbReference type="Proteomes" id="UP000056419"/>
    </source>
</evidence>
<accession>A0A108TC87</accession>
<dbReference type="FunFam" id="2.130.10.10:FF:000891">
    <property type="entry name" value="Two-component system sensor histidine kinase/response regulator, hybrid (One-component system)"/>
    <property type="match status" value="1"/>
</dbReference>
<dbReference type="SMART" id="SM00448">
    <property type="entry name" value="REC"/>
    <property type="match status" value="1"/>
</dbReference>
<keyword evidence="12" id="KW-0808">Transferase</keyword>
<keyword evidence="12" id="KW-0418">Kinase</keyword>
<dbReference type="Gene3D" id="3.30.565.10">
    <property type="entry name" value="Histidine kinase-like ATPase, C-terminal domain"/>
    <property type="match status" value="1"/>
</dbReference>
<dbReference type="InterPro" id="IPR003594">
    <property type="entry name" value="HATPase_dom"/>
</dbReference>
<dbReference type="GO" id="GO:0003700">
    <property type="term" value="F:DNA-binding transcription factor activity"/>
    <property type="evidence" value="ECO:0007669"/>
    <property type="project" value="InterPro"/>
</dbReference>
<dbReference type="InterPro" id="IPR011047">
    <property type="entry name" value="Quinoprotein_ADH-like_sf"/>
</dbReference>
<keyword evidence="3 7" id="KW-0597">Phosphoprotein</keyword>
<comment type="catalytic activity">
    <reaction evidence="1">
        <text>ATP + protein L-histidine = ADP + protein N-phospho-L-histidine.</text>
        <dbReference type="EC" id="2.7.13.3"/>
    </reaction>
</comment>
<dbReference type="SMART" id="SM00388">
    <property type="entry name" value="HisKA"/>
    <property type="match status" value="1"/>
</dbReference>
<feature type="modified residue" description="4-aspartylphosphate" evidence="7">
    <location>
        <position position="1102"/>
    </location>
</feature>
<dbReference type="Pfam" id="PF12833">
    <property type="entry name" value="HTH_18"/>
    <property type="match status" value="1"/>
</dbReference>
<reference evidence="12 14" key="1">
    <citation type="journal article" date="2016" name="BMC Genomics">
        <title>Type VI secretion systems of human gut Bacteroidales segregate into three genetic architectures, two of which are contained on mobile genetic elements.</title>
        <authorList>
            <person name="Coyne M.J."/>
            <person name="Roelofs K.G."/>
            <person name="Comstock L.E."/>
        </authorList>
    </citation>
    <scope>NUCLEOTIDE SEQUENCE [LARGE SCALE GENOMIC DNA]</scope>
    <source>
        <strain evidence="12 14">CL09T03C01</strain>
    </source>
</reference>
<dbReference type="STRING" id="46506.AA415_00641"/>
<organism evidence="12 14">
    <name type="scientific">Bacteroides stercoris</name>
    <dbReference type="NCBI Taxonomy" id="46506"/>
    <lineage>
        <taxon>Bacteria</taxon>
        <taxon>Pseudomonadati</taxon>
        <taxon>Bacteroidota</taxon>
        <taxon>Bacteroidia</taxon>
        <taxon>Bacteroidales</taxon>
        <taxon>Bacteroidaceae</taxon>
        <taxon>Bacteroides</taxon>
    </lineage>
</organism>
<keyword evidence="5" id="KW-0238">DNA-binding</keyword>
<dbReference type="EMBL" id="QRUB01000003">
    <property type="protein sequence ID" value="RGR28784.1"/>
    <property type="molecule type" value="Genomic_DNA"/>
</dbReference>
<evidence type="ECO:0000259" key="9">
    <source>
        <dbReference type="PROSITE" id="PS01124"/>
    </source>
</evidence>
<feature type="domain" description="HTH araC/xylS-type" evidence="9">
    <location>
        <begin position="1202"/>
        <end position="1301"/>
    </location>
</feature>
<dbReference type="CDD" id="cd00082">
    <property type="entry name" value="HisKA"/>
    <property type="match status" value="1"/>
</dbReference>
<dbReference type="PRINTS" id="PR00344">
    <property type="entry name" value="BCTRLSENSOR"/>
</dbReference>
<comment type="caution">
    <text evidence="12">The sequence shown here is derived from an EMBL/GenBank/DDBJ whole genome shotgun (WGS) entry which is preliminary data.</text>
</comment>
<dbReference type="InterPro" id="IPR018060">
    <property type="entry name" value="HTH_AraC"/>
</dbReference>
<dbReference type="Proteomes" id="UP000056419">
    <property type="component" value="Unassembled WGS sequence"/>
</dbReference>
<evidence type="ECO:0000256" key="7">
    <source>
        <dbReference type="PROSITE-ProRule" id="PRU00169"/>
    </source>
</evidence>
<evidence type="ECO:0000256" key="8">
    <source>
        <dbReference type="SAM" id="Phobius"/>
    </source>
</evidence>
<dbReference type="PROSITE" id="PS50109">
    <property type="entry name" value="HIS_KIN"/>
    <property type="match status" value="1"/>
</dbReference>
<evidence type="ECO:0000313" key="13">
    <source>
        <dbReference type="EMBL" id="RGR28784.1"/>
    </source>
</evidence>
<evidence type="ECO:0000256" key="4">
    <source>
        <dbReference type="ARBA" id="ARBA00023015"/>
    </source>
</evidence>
<evidence type="ECO:0000256" key="6">
    <source>
        <dbReference type="ARBA" id="ARBA00023163"/>
    </source>
</evidence>
<dbReference type="PANTHER" id="PTHR43547:SF2">
    <property type="entry name" value="HYBRID SIGNAL TRANSDUCTION HISTIDINE KINASE C"/>
    <property type="match status" value="1"/>
</dbReference>
<dbReference type="PATRIC" id="fig|46506.5.peg.687"/>
<proteinExistence type="predicted"/>
<dbReference type="PANTHER" id="PTHR43547">
    <property type="entry name" value="TWO-COMPONENT HISTIDINE KINASE"/>
    <property type="match status" value="1"/>
</dbReference>
<dbReference type="InterPro" id="IPR036890">
    <property type="entry name" value="HATPase_C_sf"/>
</dbReference>
<dbReference type="EMBL" id="LRGC01000002">
    <property type="protein sequence ID" value="KWR57184.1"/>
    <property type="molecule type" value="Genomic_DNA"/>
</dbReference>
<evidence type="ECO:0000256" key="2">
    <source>
        <dbReference type="ARBA" id="ARBA00012438"/>
    </source>
</evidence>
<dbReference type="GO" id="GO:0000155">
    <property type="term" value="F:phosphorelay sensor kinase activity"/>
    <property type="evidence" value="ECO:0007669"/>
    <property type="project" value="InterPro"/>
</dbReference>
<feature type="domain" description="Response regulatory" evidence="11">
    <location>
        <begin position="1053"/>
        <end position="1169"/>
    </location>
</feature>
<dbReference type="SMART" id="SM00387">
    <property type="entry name" value="HATPase_c"/>
    <property type="match status" value="1"/>
</dbReference>
<dbReference type="SUPFAM" id="SSF55874">
    <property type="entry name" value="ATPase domain of HSP90 chaperone/DNA topoisomerase II/histidine kinase"/>
    <property type="match status" value="1"/>
</dbReference>
<dbReference type="PROSITE" id="PS00041">
    <property type="entry name" value="HTH_ARAC_FAMILY_1"/>
    <property type="match status" value="1"/>
</dbReference>
<gene>
    <name evidence="12" type="primary">tmoS_1</name>
    <name evidence="12" type="ORF">AA415_00641</name>
    <name evidence="13" type="ORF">DWY58_05850</name>
</gene>
<dbReference type="SUPFAM" id="SSF63829">
    <property type="entry name" value="Calcium-dependent phosphotriesterase"/>
    <property type="match status" value="1"/>
</dbReference>
<reference evidence="12" key="2">
    <citation type="submission" date="2016-01" db="EMBL/GenBank/DDBJ databases">
        <authorList>
            <person name="McClelland M."/>
            <person name="Jain A."/>
            <person name="Saraogi P."/>
            <person name="Mendelson R."/>
            <person name="Westerman R."/>
            <person name="SanMiguel P."/>
            <person name="Csonka L."/>
        </authorList>
    </citation>
    <scope>NUCLEOTIDE SEQUENCE</scope>
    <source>
        <strain evidence="12">CL09T03C01</strain>
    </source>
</reference>
<evidence type="ECO:0000313" key="12">
    <source>
        <dbReference type="EMBL" id="KWR57184.1"/>
    </source>
</evidence>
<dbReference type="InterPro" id="IPR005467">
    <property type="entry name" value="His_kinase_dom"/>
</dbReference>
<dbReference type="InterPro" id="IPR004358">
    <property type="entry name" value="Sig_transdc_His_kin-like_C"/>
</dbReference>
<dbReference type="EC" id="2.7.13.3" evidence="2"/>
<evidence type="ECO:0000256" key="1">
    <source>
        <dbReference type="ARBA" id="ARBA00000085"/>
    </source>
</evidence>
<dbReference type="RefSeq" id="WP_060385248.1">
    <property type="nucleotide sequence ID" value="NZ_LRGC01000002.1"/>
</dbReference>
<dbReference type="Gene3D" id="2.60.40.10">
    <property type="entry name" value="Immunoglobulins"/>
    <property type="match status" value="1"/>
</dbReference>
<dbReference type="InterPro" id="IPR001789">
    <property type="entry name" value="Sig_transdc_resp-reg_receiver"/>
</dbReference>
<dbReference type="CDD" id="cd17574">
    <property type="entry name" value="REC_OmpR"/>
    <property type="match status" value="1"/>
</dbReference>
<sequence>MKKILLTVLVWILPTVLWGKQVSDKQYIFQRIDVREGLSYQVNCMTVSHRTGHAWMGTKNGIGRFDGYEQKKYLNCNIDQLVEDRNNNIWALGSEGVFLYDAVNDTFYRACDLNGNLISASSICLWDDGVFFGGFDKLYKYDYKTGKIALFRSITSNIKFQITDLYRFDSHTLLAANRWVGALLIDIRTGHTRDVPFDCRDVVTMLPDSKGNFWVTPYCKGVQCYNKNGKLLHTYHTGNSSMQSNIVLALAEYDGHIWIGTDGKGIAVLNPENNQMDVLTHIPGDAYSLPSNSILSFYADPENGIWAGSVRSGMFNIKEVGIKLYADALLNADYGLSEKSVLSLYQEQNEKDIWIGTDGGGLNVFNADTNKFRHIPSTYGEKVASITGVDKNHLLISLFGKGIFFYNKQTEHCTPLVIVNDDINNRLCQQGKTVNLMQNTPETILLLSESPYSYNWKRKTFTPIHINHLKDAIVGQLLPICVKETFSYLHDSKCIYRIDHNDNTLHVLYHCKQDTMIHSASADEKGIIWIGGNYGLGSFSPNDGSYTHISNSLINEAMSVASDQHGRLWIGNNERLLSWMTTQKRFILYGVPDGVAPNEYLPKPRLLSSEGDVYLGSVNGLLRIASTLPKEHPESPVLELSDVFVGGDRMEYISGRKPVLKIPEQSRTITIKVKAHNKDIFRKPAYCYNLQGYEKEPIYSYLPELTLNTLSAGTYQITASCTTRSGEWTDNYPIIELIILPPWYRTWWFILTCILTALSAVGLSVYSFLRRKENRMKLAMKEHEQQAYEEKIRFLININHELRTPLTLIHAPLKQLIEQFPAKDARYRVLQNIARQSERMKNLLNMVLDVRKMEVSQSTLHIESINLEKWLEEVVEDFIPEATQKHITLTRQLSAGIESFYCDKEKCTTIITNLLINAIKYSNEGGEINIITSLSEKKDRVRISVSDQGPGLKDIDVSKLFTRFYQGENSRPGSGIGLSYSKILAEQQGGSVGALNNVESAGSTFWFELPLNIKPGKLILQPQPYLNELLASAENIESVPDEPTFRSETKDYTILVVDDNMELVDYLTDAMRPYFKDVRTAYNGEEALEMCRQWHPDVIISDIQMPKMNGYELCKRVKEELDISHTPVILLTARNDEASRIFGYKNGADTYLTKPFEISTLYTAIYNQLKNRERIKKKYISSKTAPTPEESTFSAADEKFLNTMNQIITENIDEPNMGVPFLCDKLGMSRASLYNKLKALTGMGANDYINKLRIDNAINLLLNSSLTVNEIADRVGFSTPRYFSAVFKKNMGCSPTQYKEEQFKNNVQNI</sequence>
<dbReference type="SUPFAM" id="SSF52172">
    <property type="entry name" value="CheY-like"/>
    <property type="match status" value="1"/>
</dbReference>
<feature type="domain" description="Histidine kinase" evidence="10">
    <location>
        <begin position="797"/>
        <end position="1013"/>
    </location>
</feature>
<keyword evidence="14" id="KW-1185">Reference proteome</keyword>
<dbReference type="Gene3D" id="2.130.10.10">
    <property type="entry name" value="YVTN repeat-like/Quinoprotein amine dehydrogenase"/>
    <property type="match status" value="2"/>
</dbReference>
<dbReference type="Proteomes" id="UP000284161">
    <property type="component" value="Unassembled WGS sequence"/>
</dbReference>
<dbReference type="SUPFAM" id="SSF46689">
    <property type="entry name" value="Homeodomain-like"/>
    <property type="match status" value="1"/>
</dbReference>
<dbReference type="InterPro" id="IPR018062">
    <property type="entry name" value="HTH_AraC-typ_CS"/>
</dbReference>
<keyword evidence="8" id="KW-1133">Transmembrane helix</keyword>
<dbReference type="SUPFAM" id="SSF50998">
    <property type="entry name" value="Quinoprotein alcohol dehydrogenase-like"/>
    <property type="match status" value="1"/>
</dbReference>
<keyword evidence="6" id="KW-0804">Transcription</keyword>
<evidence type="ECO:0000256" key="5">
    <source>
        <dbReference type="ARBA" id="ARBA00023125"/>
    </source>
</evidence>
<dbReference type="Pfam" id="PF00072">
    <property type="entry name" value="Response_reg"/>
    <property type="match status" value="1"/>
</dbReference>
<dbReference type="Gene3D" id="1.10.287.130">
    <property type="match status" value="1"/>
</dbReference>
<evidence type="ECO:0000259" key="11">
    <source>
        <dbReference type="PROSITE" id="PS50110"/>
    </source>
</evidence>
<evidence type="ECO:0000313" key="15">
    <source>
        <dbReference type="Proteomes" id="UP000284161"/>
    </source>
</evidence>
<keyword evidence="8" id="KW-0472">Membrane</keyword>
<feature type="transmembrane region" description="Helical" evidence="8">
    <location>
        <begin position="747"/>
        <end position="769"/>
    </location>
</feature>
<dbReference type="SUPFAM" id="SSF47384">
    <property type="entry name" value="Homodimeric domain of signal transducing histidine kinase"/>
    <property type="match status" value="1"/>
</dbReference>
<dbReference type="InterPro" id="IPR011006">
    <property type="entry name" value="CheY-like_superfamily"/>
</dbReference>
<keyword evidence="8" id="KW-0812">Transmembrane</keyword>
<dbReference type="Gene3D" id="1.10.10.60">
    <property type="entry name" value="Homeodomain-like"/>
    <property type="match status" value="2"/>
</dbReference>
<dbReference type="InterPro" id="IPR003661">
    <property type="entry name" value="HisK_dim/P_dom"/>
</dbReference>
<evidence type="ECO:0000259" key="10">
    <source>
        <dbReference type="PROSITE" id="PS50109"/>
    </source>
</evidence>
<dbReference type="CDD" id="cd00075">
    <property type="entry name" value="HATPase"/>
    <property type="match status" value="1"/>
</dbReference>
<dbReference type="InterPro" id="IPR036097">
    <property type="entry name" value="HisK_dim/P_sf"/>
</dbReference>
<name>A0A108TC87_BACSE</name>
<dbReference type="SMART" id="SM00342">
    <property type="entry name" value="HTH_ARAC"/>
    <property type="match status" value="1"/>
</dbReference>
<dbReference type="GO" id="GO:0043565">
    <property type="term" value="F:sequence-specific DNA binding"/>
    <property type="evidence" value="ECO:0007669"/>
    <property type="project" value="InterPro"/>
</dbReference>
<keyword evidence="4" id="KW-0805">Transcription regulation</keyword>
<reference evidence="13 15" key="3">
    <citation type="submission" date="2018-08" db="EMBL/GenBank/DDBJ databases">
        <title>A genome reference for cultivated species of the human gut microbiota.</title>
        <authorList>
            <person name="Zou Y."/>
            <person name="Xue W."/>
            <person name="Luo G."/>
        </authorList>
    </citation>
    <scope>NUCLEOTIDE SEQUENCE [LARGE SCALE GENOMIC DNA]</scope>
    <source>
        <strain evidence="13 15">AF25-6</strain>
    </source>
</reference>
<dbReference type="Gene3D" id="3.40.50.2300">
    <property type="match status" value="1"/>
</dbReference>
<evidence type="ECO:0000256" key="3">
    <source>
        <dbReference type="ARBA" id="ARBA00022553"/>
    </source>
</evidence>
<dbReference type="PROSITE" id="PS01124">
    <property type="entry name" value="HTH_ARAC_FAMILY_2"/>
    <property type="match status" value="1"/>
</dbReference>
<dbReference type="InterPro" id="IPR009057">
    <property type="entry name" value="Homeodomain-like_sf"/>
</dbReference>
<dbReference type="InterPro" id="IPR013783">
    <property type="entry name" value="Ig-like_fold"/>
</dbReference>
<protein>
    <recommendedName>
        <fullName evidence="2">histidine kinase</fullName>
        <ecNumber evidence="2">2.7.13.3</ecNumber>
    </recommendedName>
</protein>